<feature type="non-terminal residue" evidence="10">
    <location>
        <position position="1"/>
    </location>
</feature>
<feature type="domain" description="Helicase C-terminal" evidence="9">
    <location>
        <begin position="186"/>
        <end position="332"/>
    </location>
</feature>
<evidence type="ECO:0000256" key="5">
    <source>
        <dbReference type="ARBA" id="ARBA00023235"/>
    </source>
</evidence>
<dbReference type="PANTHER" id="PTHR13710:SF105">
    <property type="entry name" value="ATP-DEPENDENT DNA HELICASE Q1"/>
    <property type="match status" value="1"/>
</dbReference>
<proteinExistence type="inferred from homology"/>
<dbReference type="GO" id="GO:0003677">
    <property type="term" value="F:DNA binding"/>
    <property type="evidence" value="ECO:0007669"/>
    <property type="project" value="UniProtKB-KW"/>
</dbReference>
<dbReference type="PROSITE" id="PS51192">
    <property type="entry name" value="HELICASE_ATP_BIND_1"/>
    <property type="match status" value="1"/>
</dbReference>
<dbReference type="InterPro" id="IPR027417">
    <property type="entry name" value="P-loop_NTPase"/>
</dbReference>
<dbReference type="EMBL" id="UINC01045512">
    <property type="protein sequence ID" value="SVB52357.1"/>
    <property type="molecule type" value="Genomic_DNA"/>
</dbReference>
<keyword evidence="2" id="KW-0547">Nucleotide-binding</keyword>
<evidence type="ECO:0000256" key="2">
    <source>
        <dbReference type="ARBA" id="ARBA00022741"/>
    </source>
</evidence>
<reference evidence="10" key="1">
    <citation type="submission" date="2018-05" db="EMBL/GenBank/DDBJ databases">
        <authorList>
            <person name="Lanie J.A."/>
            <person name="Ng W.-L."/>
            <person name="Kazmierczak K.M."/>
            <person name="Andrzejewski T.M."/>
            <person name="Davidsen T.M."/>
            <person name="Wayne K.J."/>
            <person name="Tettelin H."/>
            <person name="Glass J.I."/>
            <person name="Rusch D."/>
            <person name="Podicherti R."/>
            <person name="Tsui H.-C.T."/>
            <person name="Winkler M.E."/>
        </authorList>
    </citation>
    <scope>NUCLEOTIDE SEQUENCE</scope>
</reference>
<dbReference type="GO" id="GO:0043138">
    <property type="term" value="F:3'-5' DNA helicase activity"/>
    <property type="evidence" value="ECO:0007669"/>
    <property type="project" value="UniProtKB-EC"/>
</dbReference>
<evidence type="ECO:0000259" key="9">
    <source>
        <dbReference type="PROSITE" id="PS51194"/>
    </source>
</evidence>
<evidence type="ECO:0000256" key="6">
    <source>
        <dbReference type="ARBA" id="ARBA00034617"/>
    </source>
</evidence>
<gene>
    <name evidence="10" type="ORF">METZ01_LOCUS205211</name>
</gene>
<evidence type="ECO:0000256" key="4">
    <source>
        <dbReference type="ARBA" id="ARBA00023125"/>
    </source>
</evidence>
<dbReference type="PANTHER" id="PTHR13710">
    <property type="entry name" value="DNA HELICASE RECQ FAMILY MEMBER"/>
    <property type="match status" value="1"/>
</dbReference>
<dbReference type="SMART" id="SM00490">
    <property type="entry name" value="HELICc"/>
    <property type="match status" value="1"/>
</dbReference>
<dbReference type="Pfam" id="PF00271">
    <property type="entry name" value="Helicase_C"/>
    <property type="match status" value="1"/>
</dbReference>
<keyword evidence="3" id="KW-0067">ATP-binding</keyword>
<dbReference type="PROSITE" id="PS51194">
    <property type="entry name" value="HELICASE_CTER"/>
    <property type="match status" value="1"/>
</dbReference>
<dbReference type="Pfam" id="PF00270">
    <property type="entry name" value="DEAD"/>
    <property type="match status" value="1"/>
</dbReference>
<dbReference type="GO" id="GO:0043590">
    <property type="term" value="C:bacterial nucleoid"/>
    <property type="evidence" value="ECO:0007669"/>
    <property type="project" value="TreeGrafter"/>
</dbReference>
<dbReference type="GO" id="GO:0005524">
    <property type="term" value="F:ATP binding"/>
    <property type="evidence" value="ECO:0007669"/>
    <property type="project" value="UniProtKB-KW"/>
</dbReference>
<accession>A0A382ERC4</accession>
<comment type="catalytic activity">
    <reaction evidence="6">
        <text>Couples ATP hydrolysis with the unwinding of duplex DNA by translocating in the 3'-5' direction.</text>
        <dbReference type="EC" id="5.6.2.4"/>
    </reaction>
</comment>
<dbReference type="GO" id="GO:0030894">
    <property type="term" value="C:replisome"/>
    <property type="evidence" value="ECO:0007669"/>
    <property type="project" value="TreeGrafter"/>
</dbReference>
<dbReference type="GO" id="GO:0006281">
    <property type="term" value="P:DNA repair"/>
    <property type="evidence" value="ECO:0007669"/>
    <property type="project" value="TreeGrafter"/>
</dbReference>
<organism evidence="10">
    <name type="scientific">marine metagenome</name>
    <dbReference type="NCBI Taxonomy" id="408172"/>
    <lineage>
        <taxon>unclassified sequences</taxon>
        <taxon>metagenomes</taxon>
        <taxon>ecological metagenomes</taxon>
    </lineage>
</organism>
<dbReference type="InterPro" id="IPR011545">
    <property type="entry name" value="DEAD/DEAH_box_helicase_dom"/>
</dbReference>
<evidence type="ECO:0000256" key="1">
    <source>
        <dbReference type="ARBA" id="ARBA00005446"/>
    </source>
</evidence>
<dbReference type="InterPro" id="IPR014001">
    <property type="entry name" value="Helicase_ATP-bd"/>
</dbReference>
<dbReference type="AlphaFoldDB" id="A0A382ERC4"/>
<dbReference type="GO" id="GO:0005737">
    <property type="term" value="C:cytoplasm"/>
    <property type="evidence" value="ECO:0007669"/>
    <property type="project" value="TreeGrafter"/>
</dbReference>
<sequence>TGWGKSAVYFIATRMLRDRGAGPTLLISPLLALMRNQIEAATRMGVRATTINNENTDEWPDVLVSLDAGEVDVLLISPERLANSDFRDDVLPEVGRQSGLLVVDEVHCVSDWGHDFRPNYQRIRRVLDLLPTGVPIIGCTATANDRVIQDVNKQFATDASVRGPLGREGLRLHVLDLPPPAERLAWLSETIPRLGGTGIVYTLTIADAERVAEWLRSQGLDALAYHGSLDPELRIAAEQRLLANDVDVVVATSALGMGFDHPALHFVIHYQAPAYPISYYQQVGRAGRQLVESWGILLRGTEDEDIQNFFIENAFPPPDLAEALVAFLEESGESFTAAGLEGHFNVRRHRLAHLLQTLAVEGAVERDGYRWRRTLTPWSYDLDRVERVTALRRVEQEEMRAYAATDECRMTYLLNRLDDPVDTTCGICDRCTGESLAVELDQGLVAAAVEHLRGGYLPIEPRRQWPAGGRIPPARRNREGRALSRWGDGGWGDRVSENRTAGRFDDDVLDAAVDLILNRWCPDPFPAWVTVVPSARFPGVMVDFATRFAERLG</sequence>
<dbReference type="Gene3D" id="3.40.50.300">
    <property type="entry name" value="P-loop containing nucleotide triphosphate hydrolases"/>
    <property type="match status" value="2"/>
</dbReference>
<dbReference type="GO" id="GO:0009378">
    <property type="term" value="F:four-way junction helicase activity"/>
    <property type="evidence" value="ECO:0007669"/>
    <property type="project" value="TreeGrafter"/>
</dbReference>
<protein>
    <recommendedName>
        <fullName evidence="7">DNA 3'-5' helicase</fullName>
        <ecNumber evidence="7">5.6.2.4</ecNumber>
    </recommendedName>
</protein>
<feature type="domain" description="Helicase ATP-binding" evidence="8">
    <location>
        <begin position="1"/>
        <end position="161"/>
    </location>
</feature>
<name>A0A382ERC4_9ZZZZ</name>
<evidence type="ECO:0000256" key="7">
    <source>
        <dbReference type="ARBA" id="ARBA00034808"/>
    </source>
</evidence>
<dbReference type="GO" id="GO:0006310">
    <property type="term" value="P:DNA recombination"/>
    <property type="evidence" value="ECO:0007669"/>
    <property type="project" value="TreeGrafter"/>
</dbReference>
<dbReference type="SUPFAM" id="SSF52540">
    <property type="entry name" value="P-loop containing nucleoside triphosphate hydrolases"/>
    <property type="match status" value="1"/>
</dbReference>
<dbReference type="EC" id="5.6.2.4" evidence="7"/>
<keyword evidence="4" id="KW-0238">DNA-binding</keyword>
<evidence type="ECO:0000259" key="8">
    <source>
        <dbReference type="PROSITE" id="PS51192"/>
    </source>
</evidence>
<dbReference type="SMART" id="SM00487">
    <property type="entry name" value="DEXDc"/>
    <property type="match status" value="1"/>
</dbReference>
<evidence type="ECO:0000256" key="3">
    <source>
        <dbReference type="ARBA" id="ARBA00022840"/>
    </source>
</evidence>
<evidence type="ECO:0000313" key="10">
    <source>
        <dbReference type="EMBL" id="SVB52357.1"/>
    </source>
</evidence>
<keyword evidence="5" id="KW-0413">Isomerase</keyword>
<feature type="non-terminal residue" evidence="10">
    <location>
        <position position="553"/>
    </location>
</feature>
<dbReference type="InterPro" id="IPR001650">
    <property type="entry name" value="Helicase_C-like"/>
</dbReference>
<comment type="similarity">
    <text evidence="1">Belongs to the helicase family. RecQ subfamily.</text>
</comment>